<proteinExistence type="predicted"/>
<dbReference type="EMBL" id="HG994583">
    <property type="protein sequence ID" value="CAF2918959.1"/>
    <property type="molecule type" value="Genomic_DNA"/>
</dbReference>
<organism evidence="1 2">
    <name type="scientific">Lepeophtheirus salmonis</name>
    <name type="common">Salmon louse</name>
    <name type="synonym">Caligus salmonis</name>
    <dbReference type="NCBI Taxonomy" id="72036"/>
    <lineage>
        <taxon>Eukaryota</taxon>
        <taxon>Metazoa</taxon>
        <taxon>Ecdysozoa</taxon>
        <taxon>Arthropoda</taxon>
        <taxon>Crustacea</taxon>
        <taxon>Multicrustacea</taxon>
        <taxon>Hexanauplia</taxon>
        <taxon>Copepoda</taxon>
        <taxon>Siphonostomatoida</taxon>
        <taxon>Caligidae</taxon>
        <taxon>Lepeophtheirus</taxon>
    </lineage>
</organism>
<evidence type="ECO:0000313" key="2">
    <source>
        <dbReference type="Proteomes" id="UP000675881"/>
    </source>
</evidence>
<dbReference type="AlphaFoldDB" id="A0A7R8H7E0"/>
<dbReference type="Proteomes" id="UP000675881">
    <property type="component" value="Chromosome 4"/>
</dbReference>
<keyword evidence="2" id="KW-1185">Reference proteome</keyword>
<gene>
    <name evidence="1" type="ORF">LSAA_8374</name>
</gene>
<reference evidence="1" key="1">
    <citation type="submission" date="2021-02" db="EMBL/GenBank/DDBJ databases">
        <authorList>
            <person name="Bekaert M."/>
        </authorList>
    </citation>
    <scope>NUCLEOTIDE SEQUENCE</scope>
    <source>
        <strain evidence="1">IoA-00</strain>
    </source>
</reference>
<protein>
    <submittedName>
        <fullName evidence="1">(salmon louse) hypothetical protein</fullName>
    </submittedName>
</protein>
<name>A0A7R8H7E0_LEPSM</name>
<sequence length="128" mass="14326">MRNTNNSASSSIPGIIISFKVLTFVRGTDRPIWVSKNCQTLEICHGDDGSNFSTPIIANLFSTPWVFNVLAKLEDIKLICEHSSKITRAEAEYLFLTTIVLADIKIEEQVGFSFVTPILDYDQLELSL</sequence>
<accession>A0A7R8H7E0</accession>
<evidence type="ECO:0000313" key="1">
    <source>
        <dbReference type="EMBL" id="CAF2918959.1"/>
    </source>
</evidence>